<gene>
    <name evidence="1" type="ORF">Bccel_5488</name>
</gene>
<dbReference type="AlphaFoldDB" id="A0A0L6JWJ4"/>
<evidence type="ECO:0008006" key="3">
    <source>
        <dbReference type="Google" id="ProtNLM"/>
    </source>
</evidence>
<dbReference type="STRING" id="398512.Bccel_5488"/>
<dbReference type="RefSeq" id="WP_036944905.1">
    <property type="nucleotide sequence ID" value="NZ_JQKC01000038.1"/>
</dbReference>
<proteinExistence type="predicted"/>
<dbReference type="Proteomes" id="UP000036923">
    <property type="component" value="Unassembled WGS sequence"/>
</dbReference>
<comment type="caution">
    <text evidence="1">The sequence shown here is derived from an EMBL/GenBank/DDBJ whole genome shotgun (WGS) entry which is preliminary data.</text>
</comment>
<dbReference type="eggNOG" id="COG3465">
    <property type="taxonomic scope" value="Bacteria"/>
</dbReference>
<protein>
    <recommendedName>
        <fullName evidence="3">Antitoxin SocA-like Panacea domain-containing protein</fullName>
    </recommendedName>
</protein>
<keyword evidence="2" id="KW-1185">Reference proteome</keyword>
<evidence type="ECO:0000313" key="2">
    <source>
        <dbReference type="Proteomes" id="UP000036923"/>
    </source>
</evidence>
<reference evidence="2" key="1">
    <citation type="submission" date="2015-07" db="EMBL/GenBank/DDBJ databases">
        <title>Near-Complete Genome Sequence of the Cellulolytic Bacterium Bacteroides (Pseudobacteroides) cellulosolvens ATCC 35603.</title>
        <authorList>
            <person name="Dassa B."/>
            <person name="Utturkar S.M."/>
            <person name="Klingeman D.M."/>
            <person name="Hurt R.A."/>
            <person name="Keller M."/>
            <person name="Xu J."/>
            <person name="Reddy Y.H.K."/>
            <person name="Borovok I."/>
            <person name="Grinberg I.R."/>
            <person name="Lamed R."/>
            <person name="Zhivin O."/>
            <person name="Bayer E.A."/>
            <person name="Brown S.D."/>
        </authorList>
    </citation>
    <scope>NUCLEOTIDE SEQUENCE [LARGE SCALE GENOMIC DNA]</scope>
    <source>
        <strain evidence="2">DSM 2933</strain>
    </source>
</reference>
<sequence>MEILLCNKLDDAIVAYIVKKWNEVSEVPLGRTIIQKLCYFAKSKGIPLDYDFDMYHYGPYSQNLYYRMDDMTADSVVNDDNVACKNTNIKSCKSKYMPGNNIDKLINIYKDDIDKFTADIDSVINVFHDFDHTGLELLSTIHFFQTTLSHFYNKPANKNDVIAKVKNAKGDKFKDDLISKAYDALKKAGIFEWHEKN</sequence>
<organism evidence="1 2">
    <name type="scientific">Pseudobacteroides cellulosolvens ATCC 35603 = DSM 2933</name>
    <dbReference type="NCBI Taxonomy" id="398512"/>
    <lineage>
        <taxon>Bacteria</taxon>
        <taxon>Bacillati</taxon>
        <taxon>Bacillota</taxon>
        <taxon>Clostridia</taxon>
        <taxon>Eubacteriales</taxon>
        <taxon>Oscillospiraceae</taxon>
        <taxon>Pseudobacteroides</taxon>
    </lineage>
</organism>
<name>A0A0L6JWJ4_9FIRM</name>
<dbReference type="EMBL" id="LGTC01000001">
    <property type="protein sequence ID" value="KNY30211.1"/>
    <property type="molecule type" value="Genomic_DNA"/>
</dbReference>
<dbReference type="OrthoDB" id="5507947at2"/>
<accession>A0A0L6JWJ4</accession>
<evidence type="ECO:0000313" key="1">
    <source>
        <dbReference type="EMBL" id="KNY30211.1"/>
    </source>
</evidence>